<feature type="transmembrane region" description="Helical" evidence="9">
    <location>
        <begin position="221"/>
        <end position="244"/>
    </location>
</feature>
<keyword evidence="6 9" id="KW-0812">Transmembrane</keyword>
<gene>
    <name evidence="10" type="ORF">AKJ53_00035</name>
</gene>
<reference evidence="10 11" key="1">
    <citation type="journal article" date="2016" name="Sci. Rep.">
        <title>Metabolic traits of an uncultured archaeal lineage -MSBL1- from brine pools of the Red Sea.</title>
        <authorList>
            <person name="Mwirichia R."/>
            <person name="Alam I."/>
            <person name="Rashid M."/>
            <person name="Vinu M."/>
            <person name="Ba-Alawi W."/>
            <person name="Anthony Kamau A."/>
            <person name="Kamanda Ngugi D."/>
            <person name="Goker M."/>
            <person name="Klenk H.P."/>
            <person name="Bajic V."/>
            <person name="Stingl U."/>
        </authorList>
    </citation>
    <scope>NUCLEOTIDE SEQUENCE [LARGE SCALE GENOMIC DNA]</scope>
    <source>
        <strain evidence="10">SCGC-AAA382F02</strain>
    </source>
</reference>
<evidence type="ECO:0000256" key="1">
    <source>
        <dbReference type="ARBA" id="ARBA00001981"/>
    </source>
</evidence>
<feature type="transmembrane region" description="Helical" evidence="9">
    <location>
        <begin position="110"/>
        <end position="127"/>
    </location>
</feature>
<evidence type="ECO:0000256" key="2">
    <source>
        <dbReference type="ARBA" id="ARBA00004141"/>
    </source>
</evidence>
<dbReference type="PANTHER" id="PTHR11101:SF80">
    <property type="entry name" value="PHOSPHATE TRANSPORTER"/>
    <property type="match status" value="1"/>
</dbReference>
<comment type="function">
    <text evidence="1">Potential transporter for phosphate.</text>
</comment>
<dbReference type="PANTHER" id="PTHR11101">
    <property type="entry name" value="PHOSPHATE TRANSPORTER"/>
    <property type="match status" value="1"/>
</dbReference>
<accession>A0A133VJ84</accession>
<comment type="similarity">
    <text evidence="3">Belongs to the inorganic phosphate transporter (PiT) (TC 2.A.20) family.</text>
</comment>
<dbReference type="InterPro" id="IPR001204">
    <property type="entry name" value="Phos_transporter"/>
</dbReference>
<dbReference type="Pfam" id="PF01384">
    <property type="entry name" value="PHO4"/>
    <property type="match status" value="2"/>
</dbReference>
<dbReference type="GO" id="GO:0016020">
    <property type="term" value="C:membrane"/>
    <property type="evidence" value="ECO:0007669"/>
    <property type="project" value="UniProtKB-SubCell"/>
</dbReference>
<feature type="transmembrane region" description="Helical" evidence="9">
    <location>
        <begin position="179"/>
        <end position="201"/>
    </location>
</feature>
<keyword evidence="11" id="KW-1185">Reference proteome</keyword>
<dbReference type="PATRIC" id="fig|1698282.3.peg.6"/>
<evidence type="ECO:0000313" key="11">
    <source>
        <dbReference type="Proteomes" id="UP000070491"/>
    </source>
</evidence>
<feature type="transmembrane region" description="Helical" evidence="9">
    <location>
        <begin position="82"/>
        <end position="103"/>
    </location>
</feature>
<keyword evidence="4" id="KW-0813">Transport</keyword>
<evidence type="ECO:0000256" key="7">
    <source>
        <dbReference type="ARBA" id="ARBA00022989"/>
    </source>
</evidence>
<feature type="transmembrane region" description="Helical" evidence="9">
    <location>
        <begin position="256"/>
        <end position="278"/>
    </location>
</feature>
<keyword evidence="8 9" id="KW-0472">Membrane</keyword>
<dbReference type="GO" id="GO:0035435">
    <property type="term" value="P:phosphate ion transmembrane transport"/>
    <property type="evidence" value="ECO:0007669"/>
    <property type="project" value="TreeGrafter"/>
</dbReference>
<keyword evidence="5" id="KW-0592">Phosphate transport</keyword>
<evidence type="ECO:0008006" key="12">
    <source>
        <dbReference type="Google" id="ProtNLM"/>
    </source>
</evidence>
<dbReference type="EMBL" id="LHYG01000001">
    <property type="protein sequence ID" value="KXB06518.1"/>
    <property type="molecule type" value="Genomic_DNA"/>
</dbReference>
<protein>
    <recommendedName>
        <fullName evidence="12">Phosphate permease</fullName>
    </recommendedName>
</protein>
<proteinExistence type="inferred from homology"/>
<sequence length="340" mass="34425">MEYILLATLIAGFYVGWNIGSNDAANAMGAPVGGRIISYRQAISIMVLFVLLGAVLEGWKVMETVGTGIVISPGGVNPLTTVPEIAIIALFAAGAWVTIASTFRLPVSTSQSIVGSVIGAGLLLSFLDLSEVPSTSVKFGVLKSIGLAWVLTPIAAAVFAYVIYHVASPGLRKIGSAVTLNRVLGILVVSTGAFTAYSLGANDVGNATALIFAVTEGSVGGMIWTPRLIGLFGGIALAVGALTYSRGVMKTVGRGITNLNAVTAFAAQFGAASTVWMFTQFGLPVSTSQAIVGGVAGAGLVKGTATVSKGKLGEIGVAWVLTPTVSAALTFGAGWILLGG</sequence>
<feature type="transmembrane region" description="Helical" evidence="9">
    <location>
        <begin position="42"/>
        <end position="62"/>
    </location>
</feature>
<dbReference type="Proteomes" id="UP000070491">
    <property type="component" value="Unassembled WGS sequence"/>
</dbReference>
<dbReference type="AlphaFoldDB" id="A0A133VJ84"/>
<dbReference type="GO" id="GO:0005315">
    <property type="term" value="F:phosphate transmembrane transporter activity"/>
    <property type="evidence" value="ECO:0007669"/>
    <property type="project" value="InterPro"/>
</dbReference>
<feature type="transmembrane region" description="Helical" evidence="9">
    <location>
        <begin position="317"/>
        <end position="338"/>
    </location>
</feature>
<evidence type="ECO:0000256" key="9">
    <source>
        <dbReference type="SAM" id="Phobius"/>
    </source>
</evidence>
<organism evidence="10 11">
    <name type="scientific">candidate division MSBL1 archaeon SCGC-AAA382F02</name>
    <dbReference type="NCBI Taxonomy" id="1698282"/>
    <lineage>
        <taxon>Archaea</taxon>
        <taxon>Methanobacteriati</taxon>
        <taxon>Methanobacteriota</taxon>
        <taxon>candidate division MSBL1</taxon>
    </lineage>
</organism>
<comment type="subcellular location">
    <subcellularLocation>
        <location evidence="2">Membrane</location>
        <topology evidence="2">Multi-pass membrane protein</topology>
    </subcellularLocation>
</comment>
<evidence type="ECO:0000256" key="3">
    <source>
        <dbReference type="ARBA" id="ARBA00009916"/>
    </source>
</evidence>
<evidence type="ECO:0000256" key="5">
    <source>
        <dbReference type="ARBA" id="ARBA00022592"/>
    </source>
</evidence>
<comment type="caution">
    <text evidence="10">The sequence shown here is derived from an EMBL/GenBank/DDBJ whole genome shotgun (WGS) entry which is preliminary data.</text>
</comment>
<evidence type="ECO:0000256" key="8">
    <source>
        <dbReference type="ARBA" id="ARBA00023136"/>
    </source>
</evidence>
<evidence type="ECO:0000313" key="10">
    <source>
        <dbReference type="EMBL" id="KXB06518.1"/>
    </source>
</evidence>
<evidence type="ECO:0000256" key="4">
    <source>
        <dbReference type="ARBA" id="ARBA00022448"/>
    </source>
</evidence>
<evidence type="ECO:0000256" key="6">
    <source>
        <dbReference type="ARBA" id="ARBA00022692"/>
    </source>
</evidence>
<keyword evidence="7 9" id="KW-1133">Transmembrane helix</keyword>
<feature type="transmembrane region" description="Helical" evidence="9">
    <location>
        <begin position="147"/>
        <end position="167"/>
    </location>
</feature>
<name>A0A133VJ84_9EURY</name>